<feature type="region of interest" description="Disordered" evidence="1">
    <location>
        <begin position="118"/>
        <end position="142"/>
    </location>
</feature>
<evidence type="ECO:0000256" key="1">
    <source>
        <dbReference type="SAM" id="MobiDB-lite"/>
    </source>
</evidence>
<dbReference type="EMBL" id="JARPOI010000012">
    <property type="protein sequence ID" value="KAJ9166780.1"/>
    <property type="molecule type" value="Genomic_DNA"/>
</dbReference>
<dbReference type="InterPro" id="IPR039607">
    <property type="entry name" value="VQ_8/17/18/20/21/25"/>
</dbReference>
<reference evidence="3 4" key="1">
    <citation type="journal article" date="2023" name="Plant Biotechnol. J.">
        <title>Chromosome-level wild Hevea brasiliensis genome provides new tools for genomic-assisted breeding and valuable loci to elevate rubber yield.</title>
        <authorList>
            <person name="Cheng H."/>
            <person name="Song X."/>
            <person name="Hu Y."/>
            <person name="Wu T."/>
            <person name="Yang Q."/>
            <person name="An Z."/>
            <person name="Feng S."/>
            <person name="Deng Z."/>
            <person name="Wu W."/>
            <person name="Zeng X."/>
            <person name="Tu M."/>
            <person name="Wang X."/>
            <person name="Huang H."/>
        </authorList>
    </citation>
    <scope>NUCLEOTIDE SEQUENCE [LARGE SCALE GENOMIC DNA]</scope>
    <source>
        <strain evidence="3">MT/VB/25A 57/8</strain>
    </source>
</reference>
<accession>A0ABQ9LIK7</accession>
<feature type="compositionally biased region" description="Low complexity" evidence="1">
    <location>
        <begin position="118"/>
        <end position="133"/>
    </location>
</feature>
<dbReference type="PANTHER" id="PTHR33143:SF6">
    <property type="entry name" value="OS08G0102900 PROTEIN"/>
    <property type="match status" value="1"/>
</dbReference>
<evidence type="ECO:0000313" key="3">
    <source>
        <dbReference type="EMBL" id="KAJ9166780.1"/>
    </source>
</evidence>
<keyword evidence="4" id="KW-1185">Reference proteome</keyword>
<evidence type="ECO:0000259" key="2">
    <source>
        <dbReference type="Pfam" id="PF05678"/>
    </source>
</evidence>
<feature type="domain" description="VQ" evidence="2">
    <location>
        <begin position="94"/>
        <end position="120"/>
    </location>
</feature>
<name>A0ABQ9LIK7_HEVBR</name>
<dbReference type="PANTHER" id="PTHR33143">
    <property type="entry name" value="F16F4.1 PROTEIN-RELATED"/>
    <property type="match status" value="1"/>
</dbReference>
<organism evidence="3 4">
    <name type="scientific">Hevea brasiliensis</name>
    <name type="common">Para rubber tree</name>
    <name type="synonym">Siphonia brasiliensis</name>
    <dbReference type="NCBI Taxonomy" id="3981"/>
    <lineage>
        <taxon>Eukaryota</taxon>
        <taxon>Viridiplantae</taxon>
        <taxon>Streptophyta</taxon>
        <taxon>Embryophyta</taxon>
        <taxon>Tracheophyta</taxon>
        <taxon>Spermatophyta</taxon>
        <taxon>Magnoliopsida</taxon>
        <taxon>eudicotyledons</taxon>
        <taxon>Gunneridae</taxon>
        <taxon>Pentapetalae</taxon>
        <taxon>rosids</taxon>
        <taxon>fabids</taxon>
        <taxon>Malpighiales</taxon>
        <taxon>Euphorbiaceae</taxon>
        <taxon>Crotonoideae</taxon>
        <taxon>Micrandreae</taxon>
        <taxon>Hevea</taxon>
    </lineage>
</organism>
<evidence type="ECO:0000313" key="4">
    <source>
        <dbReference type="Proteomes" id="UP001174677"/>
    </source>
</evidence>
<protein>
    <recommendedName>
        <fullName evidence="2">VQ domain-containing protein</fullName>
    </recommendedName>
</protein>
<dbReference type="Proteomes" id="UP001174677">
    <property type="component" value="Chromosome 12"/>
</dbReference>
<comment type="caution">
    <text evidence="3">The sequence shown here is derived from an EMBL/GenBank/DDBJ whole genome shotgun (WGS) entry which is preliminary data.</text>
</comment>
<feature type="compositionally biased region" description="Low complexity" evidence="1">
    <location>
        <begin position="73"/>
        <end position="87"/>
    </location>
</feature>
<gene>
    <name evidence="3" type="ORF">P3X46_021483</name>
</gene>
<sequence>MLFKSSWPSASSNSSSSSSSAAAALCWYSKLSMDPSDFPLSRSPRRELQGPRPPALKVRKDSHKIRKPPVAPQPSQQQHHQQPTQPRLPVIIYTVSPKVIHTNPSDFMNLVQRLTGSTSSSTYSTSATSSSTSNPFNNDGGAISPAARYATIEKAKTPKDKIMPASEDMGFLEEIGIDQLMERSSGNLFPGILSPGPASLPPITPNFFSPQSDPNMVSFFHDLSPVVHGNKNFIEGSFMPSPSFFVSPRLASPTPSVDLFNNFNFNNIFDF</sequence>
<dbReference type="InterPro" id="IPR008889">
    <property type="entry name" value="VQ"/>
</dbReference>
<dbReference type="Pfam" id="PF05678">
    <property type="entry name" value="VQ"/>
    <property type="match status" value="1"/>
</dbReference>
<feature type="region of interest" description="Disordered" evidence="1">
    <location>
        <begin position="38"/>
        <end position="87"/>
    </location>
</feature>
<proteinExistence type="predicted"/>